<organism evidence="9 10">
    <name type="scientific">Schaalia naturae</name>
    <dbReference type="NCBI Taxonomy" id="635203"/>
    <lineage>
        <taxon>Bacteria</taxon>
        <taxon>Bacillati</taxon>
        <taxon>Actinomycetota</taxon>
        <taxon>Actinomycetes</taxon>
        <taxon>Actinomycetales</taxon>
        <taxon>Actinomycetaceae</taxon>
        <taxon>Schaalia</taxon>
    </lineage>
</organism>
<evidence type="ECO:0000256" key="6">
    <source>
        <dbReference type="SAM" id="MobiDB-lite"/>
    </source>
</evidence>
<feature type="transmembrane region" description="Helical" evidence="7">
    <location>
        <begin position="279"/>
        <end position="300"/>
    </location>
</feature>
<feature type="compositionally biased region" description="Gly residues" evidence="6">
    <location>
        <begin position="154"/>
        <end position="168"/>
    </location>
</feature>
<sequence length="549" mass="55716">MADRRLLPSAVVIWAGTWAATAPGAASGAMLGGAAILAAVAAALAAWWLREQRSRPRRRQSHALTPGGSLRLGTALAAVAGACALACGTAASAAHARDPVVVLMRGGATWLTATLELLEDPAPSPSRWSDGVRVAEVRVLDVARPGNGRQIAPIGGGEDGGPDAGGGSGPPPCRSAVRMLAQGRGWEHLARGDVVRVSARADASFHADPPDAGTLRADDPQLVARPGGWKGMVRVVRASLTEAVRGTSDQARALVPGMAVGDDREMTRELRDDMRTSSLTHLTAVSGSHVAILLGVVVWVVPGRGWGRAAASAGVMAVLVAVVGPEPSVVRSVATAGVGVTGLLTRRPGQAQAGLCAVAGVILLVDPWSARSFGFALSVLATWGVIGPAAAWTRWTRTALREDTVPGRAARRLAGVGAVPVAAQLLVAPVLLLLNPWLPTWGVVANIAAAPAVAPASLLGLAAAGTAPWWPGGGRALATGASLFTGWIASVGRVVSGWPLARLPWPDGVGGAAALAALGMLAVAGGRWAKWRRDTRGLRRSGGSGARGG</sequence>
<evidence type="ECO:0000256" key="4">
    <source>
        <dbReference type="ARBA" id="ARBA00022989"/>
    </source>
</evidence>
<name>A0ABW2SJQ4_9ACTO</name>
<protein>
    <submittedName>
        <fullName evidence="9">ComEC/Rec2 family competence protein</fullName>
    </submittedName>
</protein>
<feature type="transmembrane region" description="Helical" evidence="7">
    <location>
        <begin position="476"/>
        <end position="496"/>
    </location>
</feature>
<comment type="subcellular location">
    <subcellularLocation>
        <location evidence="1">Cell membrane</location>
        <topology evidence="1">Multi-pass membrane protein</topology>
    </subcellularLocation>
</comment>
<dbReference type="InterPro" id="IPR052159">
    <property type="entry name" value="Competence_DNA_uptake"/>
</dbReference>
<reference evidence="10" key="1">
    <citation type="journal article" date="2019" name="Int. J. Syst. Evol. Microbiol.">
        <title>The Global Catalogue of Microorganisms (GCM) 10K type strain sequencing project: providing services to taxonomists for standard genome sequencing and annotation.</title>
        <authorList>
            <consortium name="The Broad Institute Genomics Platform"/>
            <consortium name="The Broad Institute Genome Sequencing Center for Infectious Disease"/>
            <person name="Wu L."/>
            <person name="Ma J."/>
        </authorList>
    </citation>
    <scope>NUCLEOTIDE SEQUENCE [LARGE SCALE GENOMIC DNA]</scope>
    <source>
        <strain evidence="10">CCUG 56698</strain>
    </source>
</reference>
<feature type="transmembrane region" description="Helical" evidence="7">
    <location>
        <begin position="508"/>
        <end position="529"/>
    </location>
</feature>
<dbReference type="EMBL" id="JBHTEF010000001">
    <property type="protein sequence ID" value="MFC7580115.1"/>
    <property type="molecule type" value="Genomic_DNA"/>
</dbReference>
<comment type="caution">
    <text evidence="9">The sequence shown here is derived from an EMBL/GenBank/DDBJ whole genome shotgun (WGS) entry which is preliminary data.</text>
</comment>
<feature type="transmembrane region" description="Helical" evidence="7">
    <location>
        <begin position="29"/>
        <end position="49"/>
    </location>
</feature>
<evidence type="ECO:0000256" key="7">
    <source>
        <dbReference type="SAM" id="Phobius"/>
    </source>
</evidence>
<feature type="transmembrane region" description="Helical" evidence="7">
    <location>
        <begin position="440"/>
        <end position="464"/>
    </location>
</feature>
<keyword evidence="3 7" id="KW-0812">Transmembrane</keyword>
<keyword evidence="10" id="KW-1185">Reference proteome</keyword>
<evidence type="ECO:0000259" key="8">
    <source>
        <dbReference type="Pfam" id="PF03772"/>
    </source>
</evidence>
<dbReference type="InterPro" id="IPR004477">
    <property type="entry name" value="ComEC_N"/>
</dbReference>
<accession>A0ABW2SJQ4</accession>
<evidence type="ECO:0000256" key="2">
    <source>
        <dbReference type="ARBA" id="ARBA00022475"/>
    </source>
</evidence>
<feature type="region of interest" description="Disordered" evidence="6">
    <location>
        <begin position="147"/>
        <end position="174"/>
    </location>
</feature>
<dbReference type="RefSeq" id="WP_380971832.1">
    <property type="nucleotide sequence ID" value="NZ_JBHTEF010000001.1"/>
</dbReference>
<evidence type="ECO:0000256" key="3">
    <source>
        <dbReference type="ARBA" id="ARBA00022692"/>
    </source>
</evidence>
<evidence type="ECO:0000256" key="5">
    <source>
        <dbReference type="ARBA" id="ARBA00023136"/>
    </source>
</evidence>
<feature type="domain" description="ComEC/Rec2-related protein" evidence="8">
    <location>
        <begin position="258"/>
        <end position="523"/>
    </location>
</feature>
<dbReference type="PANTHER" id="PTHR30619">
    <property type="entry name" value="DNA INTERNALIZATION/COMPETENCE PROTEIN COMEC/REC2"/>
    <property type="match status" value="1"/>
</dbReference>
<dbReference type="Pfam" id="PF03772">
    <property type="entry name" value="Competence"/>
    <property type="match status" value="1"/>
</dbReference>
<evidence type="ECO:0000313" key="9">
    <source>
        <dbReference type="EMBL" id="MFC7580115.1"/>
    </source>
</evidence>
<proteinExistence type="predicted"/>
<feature type="transmembrane region" description="Helical" evidence="7">
    <location>
        <begin position="413"/>
        <end position="434"/>
    </location>
</feature>
<dbReference type="PANTHER" id="PTHR30619:SF7">
    <property type="entry name" value="BETA-LACTAMASE DOMAIN PROTEIN"/>
    <property type="match status" value="1"/>
</dbReference>
<evidence type="ECO:0000313" key="10">
    <source>
        <dbReference type="Proteomes" id="UP001596527"/>
    </source>
</evidence>
<feature type="transmembrane region" description="Helical" evidence="7">
    <location>
        <begin position="375"/>
        <end position="392"/>
    </location>
</feature>
<evidence type="ECO:0000256" key="1">
    <source>
        <dbReference type="ARBA" id="ARBA00004651"/>
    </source>
</evidence>
<dbReference type="Proteomes" id="UP001596527">
    <property type="component" value="Unassembled WGS sequence"/>
</dbReference>
<gene>
    <name evidence="9" type="ORF">ACFQWG_02620</name>
</gene>
<keyword evidence="5 7" id="KW-0472">Membrane</keyword>
<keyword evidence="2" id="KW-1003">Cell membrane</keyword>
<dbReference type="NCBIfam" id="TIGR00360">
    <property type="entry name" value="ComEC_N-term"/>
    <property type="match status" value="1"/>
</dbReference>
<keyword evidence="4 7" id="KW-1133">Transmembrane helix</keyword>